<dbReference type="InterPro" id="IPR013520">
    <property type="entry name" value="Ribonucl_H"/>
</dbReference>
<proteinExistence type="predicted"/>
<organism evidence="5 6">
    <name type="scientific">Coprinopsis marcescibilis</name>
    <name type="common">Agaric fungus</name>
    <name type="synonym">Psathyrella marcescibilis</name>
    <dbReference type="NCBI Taxonomy" id="230819"/>
    <lineage>
        <taxon>Eukaryota</taxon>
        <taxon>Fungi</taxon>
        <taxon>Dikarya</taxon>
        <taxon>Basidiomycota</taxon>
        <taxon>Agaricomycotina</taxon>
        <taxon>Agaricomycetes</taxon>
        <taxon>Agaricomycetidae</taxon>
        <taxon>Agaricales</taxon>
        <taxon>Agaricineae</taxon>
        <taxon>Psathyrellaceae</taxon>
        <taxon>Coprinopsis</taxon>
    </lineage>
</organism>
<accession>A0A5C3L0D0</accession>
<evidence type="ECO:0000256" key="2">
    <source>
        <dbReference type="ARBA" id="ARBA00022801"/>
    </source>
</evidence>
<gene>
    <name evidence="5" type="ORF">FA15DRAFT_588508</name>
</gene>
<dbReference type="PANTHER" id="PTHR23044">
    <property type="entry name" value="3'-5' EXONUCLEASE ERI1-RELATED"/>
    <property type="match status" value="1"/>
</dbReference>
<dbReference type="SMART" id="SM00479">
    <property type="entry name" value="EXOIII"/>
    <property type="match status" value="1"/>
</dbReference>
<name>A0A5C3L0D0_COPMA</name>
<dbReference type="InterPro" id="IPR051274">
    <property type="entry name" value="3-5_Exoribonuclease"/>
</dbReference>
<dbReference type="Proteomes" id="UP000307440">
    <property type="component" value="Unassembled WGS sequence"/>
</dbReference>
<dbReference type="GO" id="GO:0000175">
    <property type="term" value="F:3'-5'-RNA exonuclease activity"/>
    <property type="evidence" value="ECO:0007669"/>
    <property type="project" value="InterPro"/>
</dbReference>
<evidence type="ECO:0000259" key="4">
    <source>
        <dbReference type="SMART" id="SM00479"/>
    </source>
</evidence>
<dbReference type="EMBL" id="ML210175">
    <property type="protein sequence ID" value="TFK26422.1"/>
    <property type="molecule type" value="Genomic_DNA"/>
</dbReference>
<keyword evidence="1" id="KW-0540">Nuclease</keyword>
<dbReference type="CDD" id="cd06133">
    <property type="entry name" value="ERI-1_3'hExo_like"/>
    <property type="match status" value="1"/>
</dbReference>
<feature type="domain" description="Exonuclease" evidence="4">
    <location>
        <begin position="35"/>
        <end position="253"/>
    </location>
</feature>
<dbReference type="Gene3D" id="3.30.420.10">
    <property type="entry name" value="Ribonuclease H-like superfamily/Ribonuclease H"/>
    <property type="match status" value="1"/>
</dbReference>
<evidence type="ECO:0000256" key="3">
    <source>
        <dbReference type="ARBA" id="ARBA00022839"/>
    </source>
</evidence>
<keyword evidence="6" id="KW-1185">Reference proteome</keyword>
<dbReference type="PANTHER" id="PTHR23044:SF61">
    <property type="entry name" value="3'-5' EXORIBONUCLEASE 1-RELATED"/>
    <property type="match status" value="1"/>
</dbReference>
<dbReference type="SUPFAM" id="SSF53098">
    <property type="entry name" value="Ribonuclease H-like"/>
    <property type="match status" value="1"/>
</dbReference>
<evidence type="ECO:0000256" key="1">
    <source>
        <dbReference type="ARBA" id="ARBA00022722"/>
    </source>
</evidence>
<dbReference type="InterPro" id="IPR036397">
    <property type="entry name" value="RNaseH_sf"/>
</dbReference>
<protein>
    <recommendedName>
        <fullName evidence="4">Exonuclease domain-containing protein</fullName>
    </recommendedName>
</protein>
<keyword evidence="2" id="KW-0378">Hydrolase</keyword>
<dbReference type="Pfam" id="PF00929">
    <property type="entry name" value="RNase_T"/>
    <property type="match status" value="1"/>
</dbReference>
<keyword evidence="3" id="KW-0269">Exonuclease</keyword>
<reference evidence="5 6" key="1">
    <citation type="journal article" date="2019" name="Nat. Ecol. Evol.">
        <title>Megaphylogeny resolves global patterns of mushroom evolution.</title>
        <authorList>
            <person name="Varga T."/>
            <person name="Krizsan K."/>
            <person name="Foldi C."/>
            <person name="Dima B."/>
            <person name="Sanchez-Garcia M."/>
            <person name="Sanchez-Ramirez S."/>
            <person name="Szollosi G.J."/>
            <person name="Szarkandi J.G."/>
            <person name="Papp V."/>
            <person name="Albert L."/>
            <person name="Andreopoulos W."/>
            <person name="Angelini C."/>
            <person name="Antonin V."/>
            <person name="Barry K.W."/>
            <person name="Bougher N.L."/>
            <person name="Buchanan P."/>
            <person name="Buyck B."/>
            <person name="Bense V."/>
            <person name="Catcheside P."/>
            <person name="Chovatia M."/>
            <person name="Cooper J."/>
            <person name="Damon W."/>
            <person name="Desjardin D."/>
            <person name="Finy P."/>
            <person name="Geml J."/>
            <person name="Haridas S."/>
            <person name="Hughes K."/>
            <person name="Justo A."/>
            <person name="Karasinski D."/>
            <person name="Kautmanova I."/>
            <person name="Kiss B."/>
            <person name="Kocsube S."/>
            <person name="Kotiranta H."/>
            <person name="LaButti K.M."/>
            <person name="Lechner B.E."/>
            <person name="Liimatainen K."/>
            <person name="Lipzen A."/>
            <person name="Lukacs Z."/>
            <person name="Mihaltcheva S."/>
            <person name="Morgado L.N."/>
            <person name="Niskanen T."/>
            <person name="Noordeloos M.E."/>
            <person name="Ohm R.A."/>
            <person name="Ortiz-Santana B."/>
            <person name="Ovrebo C."/>
            <person name="Racz N."/>
            <person name="Riley R."/>
            <person name="Savchenko A."/>
            <person name="Shiryaev A."/>
            <person name="Soop K."/>
            <person name="Spirin V."/>
            <person name="Szebenyi C."/>
            <person name="Tomsovsky M."/>
            <person name="Tulloss R.E."/>
            <person name="Uehling J."/>
            <person name="Grigoriev I.V."/>
            <person name="Vagvolgyi C."/>
            <person name="Papp T."/>
            <person name="Martin F.M."/>
            <person name="Miettinen O."/>
            <person name="Hibbett D.S."/>
            <person name="Nagy L.G."/>
        </authorList>
    </citation>
    <scope>NUCLEOTIDE SEQUENCE [LARGE SCALE GENOMIC DNA]</scope>
    <source>
        <strain evidence="5 6">CBS 121175</strain>
    </source>
</reference>
<dbReference type="AlphaFoldDB" id="A0A5C3L0D0"/>
<dbReference type="InterPro" id="IPR047201">
    <property type="entry name" value="ERI-1_3'hExo-like"/>
</dbReference>
<sequence length="281" mass="32377">MRHPRPPRHIRKRQAALAAAARVIPAVKAKQLFDVFLVLDIEGTCNRGSDFDFPNEIIEFPVCLMAWQDKDVDMRASQLEVVDEFRSFVRPTWRPTLSDFCVELTGISQEQVDSAPTFPEVVEQFESFLTSNGLIDENGERLVRFCWCTDGPFDIRDFIVKQCFISMIPIPHWLKGNVCDVRTLVLQSINRDIKAGKRLSKAYFQSTNRRLLNISTQLEELGLPMFEGRQHSGIDDTRNITRILAELGRRGVPILPNTTVEQNKRWPWMGKRGQVLEEYVK</sequence>
<dbReference type="OrthoDB" id="448399at2759"/>
<dbReference type="GO" id="GO:0003676">
    <property type="term" value="F:nucleic acid binding"/>
    <property type="evidence" value="ECO:0007669"/>
    <property type="project" value="InterPro"/>
</dbReference>
<dbReference type="STRING" id="230819.A0A5C3L0D0"/>
<evidence type="ECO:0000313" key="6">
    <source>
        <dbReference type="Proteomes" id="UP000307440"/>
    </source>
</evidence>
<evidence type="ECO:0000313" key="5">
    <source>
        <dbReference type="EMBL" id="TFK26422.1"/>
    </source>
</evidence>
<dbReference type="InterPro" id="IPR012337">
    <property type="entry name" value="RNaseH-like_sf"/>
</dbReference>